<dbReference type="PRINTS" id="PR00080">
    <property type="entry name" value="SDRFAMILY"/>
</dbReference>
<dbReference type="FunFam" id="3.40.50.720:FF:000202">
    <property type="entry name" value="Short-chain dehydrogenase/reductase family 16C member 6"/>
    <property type="match status" value="1"/>
</dbReference>
<evidence type="ECO:0000256" key="2">
    <source>
        <dbReference type="ARBA" id="ARBA00023002"/>
    </source>
</evidence>
<gene>
    <name evidence="7" type="primary">LOC102831855</name>
</gene>
<keyword evidence="3" id="KW-0520">NAD</keyword>
<dbReference type="PRINTS" id="PR00081">
    <property type="entry name" value="GDHRDH"/>
</dbReference>
<reference evidence="7" key="1">
    <citation type="submission" date="2025-08" db="UniProtKB">
        <authorList>
            <consortium name="RefSeq"/>
        </authorList>
    </citation>
    <scope>IDENTIFICATION</scope>
    <source>
        <tissue evidence="7">Spleen</tissue>
    </source>
</reference>
<dbReference type="Pfam" id="PF00106">
    <property type="entry name" value="adh_short"/>
    <property type="match status" value="1"/>
</dbReference>
<dbReference type="GeneID" id="102831855"/>
<keyword evidence="2" id="KW-0560">Oxidoreductase</keyword>
<evidence type="ECO:0000256" key="4">
    <source>
        <dbReference type="RuleBase" id="RU000363"/>
    </source>
</evidence>
<name>A0A9B0U5E5_CHRAS</name>
<dbReference type="AlphaFoldDB" id="A0A9B0U5E5"/>
<dbReference type="InterPro" id="IPR002347">
    <property type="entry name" value="SDR_fam"/>
</dbReference>
<dbReference type="SUPFAM" id="SSF51735">
    <property type="entry name" value="NAD(P)-binding Rossmann-fold domains"/>
    <property type="match status" value="1"/>
</dbReference>
<dbReference type="GO" id="GO:0016616">
    <property type="term" value="F:oxidoreductase activity, acting on the CH-OH group of donors, NAD or NADP as acceptor"/>
    <property type="evidence" value="ECO:0007669"/>
    <property type="project" value="TreeGrafter"/>
</dbReference>
<evidence type="ECO:0000256" key="5">
    <source>
        <dbReference type="SAM" id="MobiDB-lite"/>
    </source>
</evidence>
<evidence type="ECO:0000313" key="7">
    <source>
        <dbReference type="RefSeq" id="XP_006877356.1"/>
    </source>
</evidence>
<comment type="similarity">
    <text evidence="1 4">Belongs to the short-chain dehydrogenases/reductases (SDR) family.</text>
</comment>
<dbReference type="Proteomes" id="UP000504623">
    <property type="component" value="Unplaced"/>
</dbReference>
<feature type="region of interest" description="Disordered" evidence="5">
    <location>
        <begin position="304"/>
        <end position="325"/>
    </location>
</feature>
<keyword evidence="6" id="KW-1185">Reference proteome</keyword>
<evidence type="ECO:0000256" key="3">
    <source>
        <dbReference type="ARBA" id="ARBA00023027"/>
    </source>
</evidence>
<feature type="compositionally biased region" description="Polar residues" evidence="5">
    <location>
        <begin position="316"/>
        <end position="325"/>
    </location>
</feature>
<dbReference type="RefSeq" id="XP_006877356.1">
    <property type="nucleotide sequence ID" value="XM_006877294.1"/>
</dbReference>
<proteinExistence type="inferred from homology"/>
<accession>A0A9B0U5E5</accession>
<organism evidence="6 7">
    <name type="scientific">Chrysochloris asiatica</name>
    <name type="common">Cape golden mole</name>
    <dbReference type="NCBI Taxonomy" id="185453"/>
    <lineage>
        <taxon>Eukaryota</taxon>
        <taxon>Metazoa</taxon>
        <taxon>Chordata</taxon>
        <taxon>Craniata</taxon>
        <taxon>Vertebrata</taxon>
        <taxon>Euteleostomi</taxon>
        <taxon>Mammalia</taxon>
        <taxon>Eutheria</taxon>
        <taxon>Afrotheria</taxon>
        <taxon>Chrysochloridae</taxon>
        <taxon>Chrysochlorinae</taxon>
        <taxon>Chrysochloris</taxon>
    </lineage>
</organism>
<protein>
    <submittedName>
        <fullName evidence="7">Short-chain dehydrogenase/reductase family 16C member 6-like</fullName>
    </submittedName>
</protein>
<sequence>MDGIVDTASVLGKFLYYFLESLAYKIFPKRKKSVAGEIVLITGAGSGLGRQLAIKFGRLGAILVLWDINKEGNMETSKLVKENGAVKVFTYTCDCSNKQEVYSVAEQVKKEVGDVAILINNAGIVTGKLFLDVPDNMVEKSFLVNVLSHFWIYKAFLPAMIKANHGHLVCVSSAAGLFGCNKLTDYCASKFAAYGLTESLFFELSLQRKNKIKSTIICPYFMNTGMFEGCSTKYPLLLPLLDQEFVAQSTVNAILEEQHLVLIPSILYAALFIKHFAATKIVLAFSEYLGVDTCLAELKERKTAEEIETETEGTPKAQTSSVVMQ</sequence>
<dbReference type="CDD" id="cd05339">
    <property type="entry name" value="17beta-HSDXI-like_SDR_c"/>
    <property type="match status" value="1"/>
</dbReference>
<dbReference type="OrthoDB" id="10253736at2759"/>
<evidence type="ECO:0000313" key="6">
    <source>
        <dbReference type="Proteomes" id="UP000504623"/>
    </source>
</evidence>
<dbReference type="GO" id="GO:0005811">
    <property type="term" value="C:lipid droplet"/>
    <property type="evidence" value="ECO:0007669"/>
    <property type="project" value="TreeGrafter"/>
</dbReference>
<dbReference type="PANTHER" id="PTHR24322">
    <property type="entry name" value="PKSB"/>
    <property type="match status" value="1"/>
</dbReference>
<evidence type="ECO:0000256" key="1">
    <source>
        <dbReference type="ARBA" id="ARBA00006484"/>
    </source>
</evidence>
<dbReference type="PANTHER" id="PTHR24322:SF341">
    <property type="entry name" value="SHORT-CHAIN DEHYDROGENASE_REDUCTASE FAMILY 16C MEMBER 6"/>
    <property type="match status" value="1"/>
</dbReference>
<dbReference type="Gene3D" id="3.40.50.720">
    <property type="entry name" value="NAD(P)-binding Rossmann-like Domain"/>
    <property type="match status" value="1"/>
</dbReference>
<dbReference type="InterPro" id="IPR036291">
    <property type="entry name" value="NAD(P)-bd_dom_sf"/>
</dbReference>